<proteinExistence type="predicted"/>
<keyword evidence="2" id="KW-1185">Reference proteome</keyword>
<protein>
    <submittedName>
        <fullName evidence="1">Uncharacterized protein</fullName>
    </submittedName>
</protein>
<gene>
    <name evidence="1" type="ORF">CPT_Mica_062</name>
</gene>
<evidence type="ECO:0000313" key="1">
    <source>
        <dbReference type="EMBL" id="QPB08674.1"/>
    </source>
</evidence>
<sequence>MEKKFEVGQVWRTRGGEIVTIYDIYPPSEGCTYPVRGNIGDKNVCWTADGRMYAVDPPNSDDPGDLVELVTNADGTPASADAAVAQIDGKVFDHTRTEFIEKLTHDLFFKGIGEFGFGCYSQVSDAVREAVKVRDALVRGEQ</sequence>
<reference evidence="1" key="1">
    <citation type="submission" date="2020-07" db="EMBL/GenBank/DDBJ databases">
        <title>Complete genome sequence of Burkholderia cenocepacia myophage Mica.</title>
        <authorList>
            <person name="Garcia J.A."/>
            <person name="Yao G.W."/>
            <person name="Guadalupe Vizoso-Pinto M."/>
            <person name="Gonzalez C."/>
            <person name="Liu M.L."/>
            <person name="Gill J."/>
        </authorList>
    </citation>
    <scope>NUCLEOTIDE SEQUENCE</scope>
</reference>
<organism evidence="1 2">
    <name type="scientific">Burkholderia phage Mica</name>
    <dbReference type="NCBI Taxonomy" id="2767579"/>
    <lineage>
        <taxon>Viruses</taxon>
        <taxon>Duplodnaviria</taxon>
        <taxon>Heunggongvirae</taxon>
        <taxon>Uroviricota</taxon>
        <taxon>Caudoviricetes</taxon>
        <taxon>Micavirus</taxon>
        <taxon>Micavirus Mica</taxon>
    </lineage>
</organism>
<evidence type="ECO:0000313" key="2">
    <source>
        <dbReference type="Proteomes" id="UP000663491"/>
    </source>
</evidence>
<name>A0A873WTU9_9CAUD</name>
<dbReference type="EMBL" id="MT701586">
    <property type="protein sequence ID" value="QPB08674.1"/>
    <property type="molecule type" value="Genomic_DNA"/>
</dbReference>
<dbReference type="Proteomes" id="UP000663491">
    <property type="component" value="Segment"/>
</dbReference>
<accession>A0A873WTU9</accession>